<feature type="transmembrane region" description="Helical" evidence="2">
    <location>
        <begin position="281"/>
        <end position="305"/>
    </location>
</feature>
<gene>
    <name evidence="3" type="ORF">P6N53_00900</name>
</gene>
<keyword evidence="2" id="KW-0472">Membrane</keyword>
<feature type="transmembrane region" description="Helical" evidence="2">
    <location>
        <begin position="250"/>
        <end position="274"/>
    </location>
</feature>
<sequence length="563" mass="61038">MKIKKQKIFKLGILIILWAIVFSTILCTAIPKASMAEQDTSSSQVSDSGDSEDDEDGSGGGLSIGLISSLIEKIDAFIQTVQDLIPGKLLLKAIKSWIYSIIDDALQPVLGVFGRAFLFTPSVAGQEWVRSGWSTMFFFSLGLFALAVLISGVRIMSAKGLSDIAKPLKVLCGALLASISSLYLVEFFVSFFNFTLAGVVREYLMELGAKCSLLGNPESSVFDGNIILLATLIPPEQIASAVTQGHSVNYFLGAAGGILLSGFGSFFIAILSVIIGLRYLVLCLLAITAPGYFTGAALTGTWAPLAGWVNFYFRTLLLQLIFILGWIFMVAISDANETVGSPAAVVGVSSMLVNLIIIVVMDVVAIFIWVVPGAKAVMNPLTLNGGEFIEKAGDFGMRTSKLAHNVASRFGWDGVRESAYQAHKKAHNMRDFGRDLRNWNVNKPATTIDRQTFENPGIYEIEKPQIHGGRVAIQIPESIAPNLAGQIKASIPEIPEGAMSTRGSRIYISSEYAARAEEIVKEHCERLTPYWEVGNQYMIIQNNIPVRSPSPPLNGVNLGPWKK</sequence>
<name>A0AAW7ZAB7_9FIRM</name>
<keyword evidence="2" id="KW-0812">Transmembrane</keyword>
<feature type="transmembrane region" description="Helical" evidence="2">
    <location>
        <begin position="311"/>
        <end position="332"/>
    </location>
</feature>
<comment type="caution">
    <text evidence="3">The sequence shown here is derived from an EMBL/GenBank/DDBJ whole genome shotgun (WGS) entry which is preliminary data.</text>
</comment>
<evidence type="ECO:0000256" key="1">
    <source>
        <dbReference type="SAM" id="MobiDB-lite"/>
    </source>
</evidence>
<reference evidence="3" key="2">
    <citation type="submission" date="2023-03" db="EMBL/GenBank/DDBJ databases">
        <authorList>
            <person name="Zhang Z."/>
        </authorList>
    </citation>
    <scope>NUCLEOTIDE SEQUENCE</scope>
    <source>
        <strain evidence="3">DSA</strain>
    </source>
</reference>
<protein>
    <submittedName>
        <fullName evidence="3">Uncharacterized protein</fullName>
    </submittedName>
</protein>
<evidence type="ECO:0000256" key="2">
    <source>
        <dbReference type="SAM" id="Phobius"/>
    </source>
</evidence>
<keyword evidence="4" id="KW-1185">Reference proteome</keyword>
<organism evidence="3 4">
    <name type="scientific">Desulforamulus aquiferis</name>
    <dbReference type="NCBI Taxonomy" id="1397668"/>
    <lineage>
        <taxon>Bacteria</taxon>
        <taxon>Bacillati</taxon>
        <taxon>Bacillota</taxon>
        <taxon>Clostridia</taxon>
        <taxon>Eubacteriales</taxon>
        <taxon>Peptococcaceae</taxon>
        <taxon>Desulforamulus</taxon>
    </lineage>
</organism>
<dbReference type="EMBL" id="JARPTC010000001">
    <property type="protein sequence ID" value="MDO7785790.1"/>
    <property type="molecule type" value="Genomic_DNA"/>
</dbReference>
<feature type="compositionally biased region" description="Low complexity" evidence="1">
    <location>
        <begin position="39"/>
        <end position="48"/>
    </location>
</feature>
<dbReference type="Proteomes" id="UP001172911">
    <property type="component" value="Unassembled WGS sequence"/>
</dbReference>
<evidence type="ECO:0000313" key="3">
    <source>
        <dbReference type="EMBL" id="MDO7785790.1"/>
    </source>
</evidence>
<keyword evidence="2" id="KW-1133">Transmembrane helix</keyword>
<feature type="region of interest" description="Disordered" evidence="1">
    <location>
        <begin position="38"/>
        <end position="59"/>
    </location>
</feature>
<proteinExistence type="predicted"/>
<dbReference type="AlphaFoldDB" id="A0AAW7ZAB7"/>
<feature type="transmembrane region" description="Helical" evidence="2">
    <location>
        <begin position="136"/>
        <end position="156"/>
    </location>
</feature>
<reference evidence="3" key="1">
    <citation type="journal article" date="2023" name="J. Hazard. Mater.">
        <title>Anaerobic biodegradation of pyrene and benzo[a]pyrene by a new sulfate-reducing Desulforamulus aquiferis strain DSA.</title>
        <authorList>
            <person name="Zhang Z."/>
            <person name="Sun J."/>
            <person name="Gong X."/>
            <person name="Wang C."/>
            <person name="Wang H."/>
        </authorList>
    </citation>
    <scope>NUCLEOTIDE SEQUENCE</scope>
    <source>
        <strain evidence="3">DSA</strain>
    </source>
</reference>
<feature type="transmembrane region" description="Helical" evidence="2">
    <location>
        <begin position="344"/>
        <end position="371"/>
    </location>
</feature>
<feature type="transmembrane region" description="Helical" evidence="2">
    <location>
        <begin position="168"/>
        <end position="192"/>
    </location>
</feature>
<accession>A0AAW7ZAB7</accession>
<evidence type="ECO:0000313" key="4">
    <source>
        <dbReference type="Proteomes" id="UP001172911"/>
    </source>
</evidence>